<dbReference type="Gene3D" id="1.10.287.950">
    <property type="entry name" value="Methyl-accepting chemotaxis protein"/>
    <property type="match status" value="1"/>
</dbReference>
<evidence type="ECO:0000256" key="11">
    <source>
        <dbReference type="SAM" id="SignalP"/>
    </source>
</evidence>
<evidence type="ECO:0000256" key="7">
    <source>
        <dbReference type="ARBA" id="ARBA00029447"/>
    </source>
</evidence>
<dbReference type="GO" id="GO:0005886">
    <property type="term" value="C:plasma membrane"/>
    <property type="evidence" value="ECO:0007669"/>
    <property type="project" value="UniProtKB-SubCell"/>
</dbReference>
<gene>
    <name evidence="13" type="ORF">X474_20840</name>
</gene>
<accession>A0A0D2GBG2</accession>
<feature type="compositionally biased region" description="Low complexity" evidence="9">
    <location>
        <begin position="630"/>
        <end position="649"/>
    </location>
</feature>
<evidence type="ECO:0000256" key="4">
    <source>
        <dbReference type="ARBA" id="ARBA00022692"/>
    </source>
</evidence>
<keyword evidence="6 10" id="KW-0472">Membrane</keyword>
<dbReference type="PROSITE" id="PS50111">
    <property type="entry name" value="CHEMOTAXIS_TRANSDUC_2"/>
    <property type="match status" value="1"/>
</dbReference>
<dbReference type="STRING" id="1429043.X474_20840"/>
<reference evidence="13 14" key="1">
    <citation type="submission" date="2013-11" db="EMBL/GenBank/DDBJ databases">
        <title>Metagenomic analysis of a methanogenic consortium involved in long chain n-alkane degradation.</title>
        <authorList>
            <person name="Davidova I.A."/>
            <person name="Callaghan A.V."/>
            <person name="Wawrik B."/>
            <person name="Pruitt S."/>
            <person name="Marks C."/>
            <person name="Duncan K.E."/>
            <person name="Suflita J.M."/>
        </authorList>
    </citation>
    <scope>NUCLEOTIDE SEQUENCE [LARGE SCALE GENOMIC DNA]</scope>
    <source>
        <strain evidence="13 14">SPR</strain>
    </source>
</reference>
<evidence type="ECO:0000313" key="13">
    <source>
        <dbReference type="EMBL" id="KIX12212.1"/>
    </source>
</evidence>
<keyword evidence="5 10" id="KW-1133">Transmembrane helix</keyword>
<feature type="domain" description="Methyl-accepting transducer" evidence="12">
    <location>
        <begin position="616"/>
        <end position="845"/>
    </location>
</feature>
<feature type="region of interest" description="Disordered" evidence="9">
    <location>
        <begin position="869"/>
        <end position="896"/>
    </location>
</feature>
<comment type="subcellular location">
    <subcellularLocation>
        <location evidence="1">Cell membrane</location>
        <topology evidence="1">Multi-pass membrane protein</topology>
    </subcellularLocation>
</comment>
<dbReference type="PANTHER" id="PTHR43531:SF14">
    <property type="entry name" value="METHYL-ACCEPTING CHEMOTAXIS PROTEIN I-RELATED"/>
    <property type="match status" value="1"/>
</dbReference>
<keyword evidence="2" id="KW-1003">Cell membrane</keyword>
<dbReference type="Proteomes" id="UP000032233">
    <property type="component" value="Unassembled WGS sequence"/>
</dbReference>
<evidence type="ECO:0000256" key="6">
    <source>
        <dbReference type="ARBA" id="ARBA00023136"/>
    </source>
</evidence>
<dbReference type="Pfam" id="PF02743">
    <property type="entry name" value="dCache_1"/>
    <property type="match status" value="1"/>
</dbReference>
<evidence type="ECO:0000256" key="2">
    <source>
        <dbReference type="ARBA" id="ARBA00022475"/>
    </source>
</evidence>
<dbReference type="InterPro" id="IPR051310">
    <property type="entry name" value="MCP_chemotaxis"/>
</dbReference>
<dbReference type="SUPFAM" id="SSF58104">
    <property type="entry name" value="Methyl-accepting chemotaxis protein (MCP) signaling domain"/>
    <property type="match status" value="1"/>
</dbReference>
<dbReference type="PANTHER" id="PTHR43531">
    <property type="entry name" value="PROTEIN ICFG"/>
    <property type="match status" value="1"/>
</dbReference>
<dbReference type="GO" id="GO:0004888">
    <property type="term" value="F:transmembrane signaling receptor activity"/>
    <property type="evidence" value="ECO:0007669"/>
    <property type="project" value="TreeGrafter"/>
</dbReference>
<evidence type="ECO:0000313" key="14">
    <source>
        <dbReference type="Proteomes" id="UP000032233"/>
    </source>
</evidence>
<dbReference type="GO" id="GO:0006935">
    <property type="term" value="P:chemotaxis"/>
    <property type="evidence" value="ECO:0007669"/>
    <property type="project" value="TreeGrafter"/>
</dbReference>
<comment type="similarity">
    <text evidence="7">Belongs to the methyl-accepting chemotaxis (MCP) protein family.</text>
</comment>
<evidence type="ECO:0000256" key="8">
    <source>
        <dbReference type="PROSITE-ProRule" id="PRU00284"/>
    </source>
</evidence>
<keyword evidence="11" id="KW-0732">Signal</keyword>
<dbReference type="AlphaFoldDB" id="A0A0D2GBG2"/>
<dbReference type="InterPro" id="IPR004089">
    <property type="entry name" value="MCPsignal_dom"/>
</dbReference>
<dbReference type="PATRIC" id="fig|1429043.3.peg.4416"/>
<keyword evidence="8" id="KW-0807">Transducer</keyword>
<dbReference type="InParanoid" id="A0A0D2GBG2"/>
<keyword evidence="4 10" id="KW-0812">Transmembrane</keyword>
<organism evidence="13 14">
    <name type="scientific">Dethiosulfatarculus sandiegensis</name>
    <dbReference type="NCBI Taxonomy" id="1429043"/>
    <lineage>
        <taxon>Bacteria</taxon>
        <taxon>Pseudomonadati</taxon>
        <taxon>Thermodesulfobacteriota</taxon>
        <taxon>Desulfarculia</taxon>
        <taxon>Desulfarculales</taxon>
        <taxon>Desulfarculaceae</taxon>
        <taxon>Dethiosulfatarculus</taxon>
    </lineage>
</organism>
<proteinExistence type="inferred from homology"/>
<feature type="chain" id="PRO_5002242492" evidence="11">
    <location>
        <begin position="29"/>
        <end position="896"/>
    </location>
</feature>
<feature type="region of interest" description="Disordered" evidence="9">
    <location>
        <begin position="629"/>
        <end position="649"/>
    </location>
</feature>
<evidence type="ECO:0000256" key="10">
    <source>
        <dbReference type="SAM" id="Phobius"/>
    </source>
</evidence>
<dbReference type="Pfam" id="PF00015">
    <property type="entry name" value="MCPsignal"/>
    <property type="match status" value="1"/>
</dbReference>
<sequence>MSLSITKKLTISTVLLALAALAPFAVLAYFSVTTAQDSFIEDRFSQLDSVKIIKKRQIEKYFQDREHDMASLVETAGVLRRDAFEKLLIVRTSRQEQLETYLTEKLTQIKDLAESPFVMEGVRKITGASLGDAGNSTYAESAGAELKSWLGRYAKSHHLPEIYVISAEGKLAFNTGSAKAPGEDLSQGQMAETGLARAFYQGSKEAWLEDFSLYKPLGETPVAFAAAPVKQGEDLLGVICFAFSPEMINKIMMNRKGMGKTGEAYLVGSDYRLRSNSFLDPKNRSIEASFLGTVEKNGVKTLASKQALLGETAEKVVIDYNGNPVLSSYSPFKISGLNWALLAEIDVAEAFSPEDLKGNQFFEQYQKNYGYYDLFLINPDGYCFYSVAKEADYQTNLINGKFSSSNLGELVRQVKQSHSFAMADFKPYAPSKGEPAAFLAEPLVHDDKVEMIVALQVSLKAINQIMQERTGMGKSGETYLVGADMLMRSDSYLDPQNHTVAASFANPGKGKVDTEAARAALRGNTGQGIITDYLGNPVLSSYAPVEILGHKWGILAELDEIEVVAESVAAKRLLNMVLVISVIAGLFILAVITLNLITVRKMAVTLRHVSTGLFQGAGEINNAASQVSDSSQSLAQEASEQAASLEETSSSLEEMASTAKLNADKANEANHLMGHARDVVDQADHSMQDLAEAMGKVSSSSAETAGVIKTIDEIAFQTNLLALNAAVEAARAGDAGAGFAVVADEVRSLAMRAAEAARTTQDLIQGSLSNIERGADLAKSAGEAFSQVGESAGKVAELVTEIAAANQEQAHGVDQINKAALQMDQVTQQVAANAEESAAASEELAAQSKNMHQMTNSLSVMVNGSKKADALIREQSGGKAKTVQPRSELLEAGDSF</sequence>
<name>A0A0D2GBG2_9BACT</name>
<evidence type="ECO:0000259" key="12">
    <source>
        <dbReference type="PROSITE" id="PS50111"/>
    </source>
</evidence>
<evidence type="ECO:0000256" key="1">
    <source>
        <dbReference type="ARBA" id="ARBA00004651"/>
    </source>
</evidence>
<comment type="caution">
    <text evidence="13">The sequence shown here is derived from an EMBL/GenBank/DDBJ whole genome shotgun (WGS) entry which is preliminary data.</text>
</comment>
<dbReference type="CDD" id="cd18774">
    <property type="entry name" value="PDC2_HK_sensor"/>
    <property type="match status" value="1"/>
</dbReference>
<dbReference type="GO" id="GO:0007165">
    <property type="term" value="P:signal transduction"/>
    <property type="evidence" value="ECO:0007669"/>
    <property type="project" value="UniProtKB-KW"/>
</dbReference>
<dbReference type="OrthoDB" id="9816383at2"/>
<protein>
    <submittedName>
        <fullName evidence="13">Methyl-accepting chemotaxis protein</fullName>
    </submittedName>
</protein>
<evidence type="ECO:0000256" key="5">
    <source>
        <dbReference type="ARBA" id="ARBA00022989"/>
    </source>
</evidence>
<dbReference type="InterPro" id="IPR033479">
    <property type="entry name" value="dCache_1"/>
</dbReference>
<keyword evidence="14" id="KW-1185">Reference proteome</keyword>
<dbReference type="EMBL" id="AZAC01000034">
    <property type="protein sequence ID" value="KIX12212.1"/>
    <property type="molecule type" value="Genomic_DNA"/>
</dbReference>
<feature type="transmembrane region" description="Helical" evidence="10">
    <location>
        <begin position="573"/>
        <end position="597"/>
    </location>
</feature>
<evidence type="ECO:0000256" key="3">
    <source>
        <dbReference type="ARBA" id="ARBA00022481"/>
    </source>
</evidence>
<evidence type="ECO:0000256" key="9">
    <source>
        <dbReference type="SAM" id="MobiDB-lite"/>
    </source>
</evidence>
<feature type="signal peptide" evidence="11">
    <location>
        <begin position="1"/>
        <end position="28"/>
    </location>
</feature>
<keyword evidence="3" id="KW-0488">Methylation</keyword>
<dbReference type="SMART" id="SM00283">
    <property type="entry name" value="MA"/>
    <property type="match status" value="1"/>
</dbReference>
<dbReference type="Gene3D" id="3.30.450.20">
    <property type="entry name" value="PAS domain"/>
    <property type="match status" value="2"/>
</dbReference>
<dbReference type="RefSeq" id="WP_044351033.1">
    <property type="nucleotide sequence ID" value="NZ_AZAC01000034.1"/>
</dbReference>